<keyword evidence="3" id="KW-1185">Reference proteome</keyword>
<feature type="region of interest" description="Disordered" evidence="1">
    <location>
        <begin position="1"/>
        <end position="24"/>
    </location>
</feature>
<evidence type="ECO:0000313" key="2">
    <source>
        <dbReference type="EMBL" id="KAK7550900.1"/>
    </source>
</evidence>
<accession>A0ABR1MKZ7</accession>
<dbReference type="EMBL" id="JBBPDW010000007">
    <property type="protein sequence ID" value="KAK7550900.1"/>
    <property type="molecule type" value="Genomic_DNA"/>
</dbReference>
<evidence type="ECO:0000256" key="1">
    <source>
        <dbReference type="SAM" id="MobiDB-lite"/>
    </source>
</evidence>
<dbReference type="Proteomes" id="UP001365128">
    <property type="component" value="Unassembled WGS sequence"/>
</dbReference>
<proteinExistence type="predicted"/>
<organism evidence="2 3">
    <name type="scientific">Phyllosticta citricarpa</name>
    <dbReference type="NCBI Taxonomy" id="55181"/>
    <lineage>
        <taxon>Eukaryota</taxon>
        <taxon>Fungi</taxon>
        <taxon>Dikarya</taxon>
        <taxon>Ascomycota</taxon>
        <taxon>Pezizomycotina</taxon>
        <taxon>Dothideomycetes</taxon>
        <taxon>Dothideomycetes incertae sedis</taxon>
        <taxon>Botryosphaeriales</taxon>
        <taxon>Phyllostictaceae</taxon>
        <taxon>Phyllosticta</taxon>
    </lineage>
</organism>
<evidence type="ECO:0000313" key="3">
    <source>
        <dbReference type="Proteomes" id="UP001365128"/>
    </source>
</evidence>
<gene>
    <name evidence="2" type="ORF">IWX46DRAFT_672875</name>
</gene>
<comment type="caution">
    <text evidence="2">The sequence shown here is derived from an EMBL/GenBank/DDBJ whole genome shotgun (WGS) entry which is preliminary data.</text>
</comment>
<sequence>MNLHFKNVSEESIDPSTTSERHEESNIQHEYFIGFYKDLRNMLVTKPADSTNVPIDPEKARIAGRMRSVLKNMHTMTDDVMNAWKEYRSKRLSLSQTTLITHAAVERAQALERYPVCFQHVMSDTFQGELSDVEKASREAKLKLKSRHKDQALSEVIENPGKIAMIKSFAIQLLAKISLGFKEGSHGPIDYHELSFGKEIGKKVLKRPRPEIDRDTLRDQHEPLRLRIYTSCWTGSHIWAHKSNVLNWPHNSTCGFGDDACLFITMKDDKGRIIRNYRRSYDEAGSTCRKFVGNRLAR</sequence>
<reference evidence="2 3" key="1">
    <citation type="submission" date="2024-04" db="EMBL/GenBank/DDBJ databases">
        <title>Phyllosticta paracitricarpa is synonymous to the EU quarantine fungus P. citricarpa based on phylogenomic analyses.</title>
        <authorList>
            <consortium name="Lawrence Berkeley National Laboratory"/>
            <person name="Van Ingen-Buijs V.A."/>
            <person name="Van Westerhoven A.C."/>
            <person name="Haridas S."/>
            <person name="Skiadas P."/>
            <person name="Martin F."/>
            <person name="Groenewald J.Z."/>
            <person name="Crous P.W."/>
            <person name="Seidl M.F."/>
        </authorList>
    </citation>
    <scope>NUCLEOTIDE SEQUENCE [LARGE SCALE GENOMIC DNA]</scope>
    <source>
        <strain evidence="2 3">CBS 122670</strain>
    </source>
</reference>
<name>A0ABR1MKZ7_9PEZI</name>
<protein>
    <submittedName>
        <fullName evidence="2">Uncharacterized protein</fullName>
    </submittedName>
</protein>